<keyword evidence="2" id="KW-1185">Reference proteome</keyword>
<accession>A0AAQ3TIK2</accession>
<protein>
    <submittedName>
        <fullName evidence="1">Uncharacterized protein</fullName>
    </submittedName>
</protein>
<name>A0AAQ3TIK2_PASNO</name>
<gene>
    <name evidence="1" type="ORF">U9M48_021342</name>
</gene>
<dbReference type="Proteomes" id="UP001341281">
    <property type="component" value="Chromosome 04"/>
</dbReference>
<organism evidence="1 2">
    <name type="scientific">Paspalum notatum var. saurae</name>
    <dbReference type="NCBI Taxonomy" id="547442"/>
    <lineage>
        <taxon>Eukaryota</taxon>
        <taxon>Viridiplantae</taxon>
        <taxon>Streptophyta</taxon>
        <taxon>Embryophyta</taxon>
        <taxon>Tracheophyta</taxon>
        <taxon>Spermatophyta</taxon>
        <taxon>Magnoliopsida</taxon>
        <taxon>Liliopsida</taxon>
        <taxon>Poales</taxon>
        <taxon>Poaceae</taxon>
        <taxon>PACMAD clade</taxon>
        <taxon>Panicoideae</taxon>
        <taxon>Andropogonodae</taxon>
        <taxon>Paspaleae</taxon>
        <taxon>Paspalinae</taxon>
        <taxon>Paspalum</taxon>
    </lineage>
</organism>
<sequence>MLALDLPKWVIKAIDKRRRGFLWKGHEQANGGNCMVSWAKVQRPLLYGGLGVLDLERLGWALRIRWLWFMKTDTSRPWAGLNVQIPRQAKALFDMATEVIVGNGENTKFWTDRWLHGKRVADMAPNLFRAIPKQVAKGRTVSQAVHNRSWVSDFKGALMVQVLIEYLHIWEMLEEVIIQLDTPDTLVWRLSSSGCYSSKSAYEAMFIGTIKFSSWKRATESINYVLSSCVLAREVWTLVLQSVLGAVEAQK</sequence>
<dbReference type="AlphaFoldDB" id="A0AAQ3TIK2"/>
<reference evidence="1 2" key="1">
    <citation type="submission" date="2024-02" db="EMBL/GenBank/DDBJ databases">
        <title>High-quality chromosome-scale genome assembly of Pensacola bahiagrass (Paspalum notatum Flugge var. saurae).</title>
        <authorList>
            <person name="Vega J.M."/>
            <person name="Podio M."/>
            <person name="Orjuela J."/>
            <person name="Siena L.A."/>
            <person name="Pessino S.C."/>
            <person name="Combes M.C."/>
            <person name="Mariac C."/>
            <person name="Albertini E."/>
            <person name="Pupilli F."/>
            <person name="Ortiz J.P.A."/>
            <person name="Leblanc O."/>
        </authorList>
    </citation>
    <scope>NUCLEOTIDE SEQUENCE [LARGE SCALE GENOMIC DNA]</scope>
    <source>
        <strain evidence="1">R1</strain>
        <tissue evidence="1">Leaf</tissue>
    </source>
</reference>
<dbReference type="EMBL" id="CP144748">
    <property type="protein sequence ID" value="WVZ72965.1"/>
    <property type="molecule type" value="Genomic_DNA"/>
</dbReference>
<dbReference type="PANTHER" id="PTHR33116">
    <property type="entry name" value="REVERSE TRANSCRIPTASE ZINC-BINDING DOMAIN-CONTAINING PROTEIN-RELATED-RELATED"/>
    <property type="match status" value="1"/>
</dbReference>
<evidence type="ECO:0000313" key="1">
    <source>
        <dbReference type="EMBL" id="WVZ72965.1"/>
    </source>
</evidence>
<evidence type="ECO:0000313" key="2">
    <source>
        <dbReference type="Proteomes" id="UP001341281"/>
    </source>
</evidence>
<proteinExistence type="predicted"/>
<dbReference type="PANTHER" id="PTHR33116:SF78">
    <property type="entry name" value="OS12G0587133 PROTEIN"/>
    <property type="match status" value="1"/>
</dbReference>